<gene>
    <name evidence="1" type="ORF">BJ138DRAFT_1155019</name>
</gene>
<sequence length="163" mass="17609">MHFPKIGIAGLLMAAATNGALASSPSLKANGWKLDMYAGVNYNAEAPGILAIDSWNGVIGSSDSWGEWPPQKCLHSETMKEAKSLKFWNRNKDPHMVIVVEFFAKSGCTGVANVADNQMKNQSTWFQKDLTVFWFNAAFGKKGPGSFRVSRLELDAGGAPVGV</sequence>
<dbReference type="EMBL" id="MU267753">
    <property type="protein sequence ID" value="KAH7909559.1"/>
    <property type="molecule type" value="Genomic_DNA"/>
</dbReference>
<protein>
    <submittedName>
        <fullName evidence="1">Uncharacterized protein</fullName>
    </submittedName>
</protein>
<dbReference type="Proteomes" id="UP000790377">
    <property type="component" value="Unassembled WGS sequence"/>
</dbReference>
<name>A0ACB8A908_9AGAM</name>
<keyword evidence="2" id="KW-1185">Reference proteome</keyword>
<accession>A0ACB8A908</accession>
<reference evidence="1" key="1">
    <citation type="journal article" date="2021" name="New Phytol.">
        <title>Evolutionary innovations through gain and loss of genes in the ectomycorrhizal Boletales.</title>
        <authorList>
            <person name="Wu G."/>
            <person name="Miyauchi S."/>
            <person name="Morin E."/>
            <person name="Kuo A."/>
            <person name="Drula E."/>
            <person name="Varga T."/>
            <person name="Kohler A."/>
            <person name="Feng B."/>
            <person name="Cao Y."/>
            <person name="Lipzen A."/>
            <person name="Daum C."/>
            <person name="Hundley H."/>
            <person name="Pangilinan J."/>
            <person name="Johnson J."/>
            <person name="Barry K."/>
            <person name="LaButti K."/>
            <person name="Ng V."/>
            <person name="Ahrendt S."/>
            <person name="Min B."/>
            <person name="Choi I.G."/>
            <person name="Park H."/>
            <person name="Plett J.M."/>
            <person name="Magnuson J."/>
            <person name="Spatafora J.W."/>
            <person name="Nagy L.G."/>
            <person name="Henrissat B."/>
            <person name="Grigoriev I.V."/>
            <person name="Yang Z.L."/>
            <person name="Xu J."/>
            <person name="Martin F.M."/>
        </authorList>
    </citation>
    <scope>NUCLEOTIDE SEQUENCE</scope>
    <source>
        <strain evidence="1">ATCC 28755</strain>
    </source>
</reference>
<evidence type="ECO:0000313" key="1">
    <source>
        <dbReference type="EMBL" id="KAH7909559.1"/>
    </source>
</evidence>
<comment type="caution">
    <text evidence="1">The sequence shown here is derived from an EMBL/GenBank/DDBJ whole genome shotgun (WGS) entry which is preliminary data.</text>
</comment>
<evidence type="ECO:0000313" key="2">
    <source>
        <dbReference type="Proteomes" id="UP000790377"/>
    </source>
</evidence>
<proteinExistence type="predicted"/>
<organism evidence="1 2">
    <name type="scientific">Hygrophoropsis aurantiaca</name>
    <dbReference type="NCBI Taxonomy" id="72124"/>
    <lineage>
        <taxon>Eukaryota</taxon>
        <taxon>Fungi</taxon>
        <taxon>Dikarya</taxon>
        <taxon>Basidiomycota</taxon>
        <taxon>Agaricomycotina</taxon>
        <taxon>Agaricomycetes</taxon>
        <taxon>Agaricomycetidae</taxon>
        <taxon>Boletales</taxon>
        <taxon>Coniophorineae</taxon>
        <taxon>Hygrophoropsidaceae</taxon>
        <taxon>Hygrophoropsis</taxon>
    </lineage>
</organism>